<keyword evidence="6 9" id="KW-0255">Endonuclease</keyword>
<dbReference type="Gene3D" id="3.30.420.10">
    <property type="entry name" value="Ribonuclease H-like superfamily/Ribonuclease H"/>
    <property type="match status" value="1"/>
</dbReference>
<dbReference type="OrthoDB" id="407198at2759"/>
<dbReference type="FunFam" id="3.40.970.10:FF:000001">
    <property type="entry name" value="Ribonuclease H1"/>
    <property type="match status" value="1"/>
</dbReference>
<keyword evidence="7 9" id="KW-0378">Hydrolase</keyword>
<dbReference type="PIRSF" id="PIRSF036852">
    <property type="entry name" value="Ribonuclease_H1_euk"/>
    <property type="match status" value="1"/>
</dbReference>
<dbReference type="PANTHER" id="PTHR10642:SF26">
    <property type="entry name" value="RIBONUCLEASE H1"/>
    <property type="match status" value="1"/>
</dbReference>
<keyword evidence="5 9" id="KW-0479">Metal-binding</keyword>
<dbReference type="InterPro" id="IPR009027">
    <property type="entry name" value="Ribosomal_bL9/RNase_H1_N"/>
</dbReference>
<dbReference type="EMBL" id="VXIV02000288">
    <property type="protein sequence ID" value="KAF6039244.1"/>
    <property type="molecule type" value="Genomic_DNA"/>
</dbReference>
<keyword evidence="13" id="KW-1185">Reference proteome</keyword>
<accession>A0A7J7KM55</accession>
<dbReference type="GO" id="GO:0004523">
    <property type="term" value="F:RNA-DNA hybrid ribonuclease activity"/>
    <property type="evidence" value="ECO:0007669"/>
    <property type="project" value="UniProtKB-UniRule"/>
</dbReference>
<evidence type="ECO:0000256" key="9">
    <source>
        <dbReference type="PIRNR" id="PIRNR036852"/>
    </source>
</evidence>
<evidence type="ECO:0000313" key="12">
    <source>
        <dbReference type="EMBL" id="KAF6039244.1"/>
    </source>
</evidence>
<dbReference type="PANTHER" id="PTHR10642">
    <property type="entry name" value="RIBONUCLEASE H1"/>
    <property type="match status" value="1"/>
</dbReference>
<keyword evidence="8 9" id="KW-0460">Magnesium</keyword>
<evidence type="ECO:0000256" key="4">
    <source>
        <dbReference type="ARBA" id="ARBA00022722"/>
    </source>
</evidence>
<feature type="region of interest" description="Disordered" evidence="10">
    <location>
        <begin position="130"/>
        <end position="153"/>
    </location>
</feature>
<dbReference type="AlphaFoldDB" id="A0A7J7KM55"/>
<dbReference type="InterPro" id="IPR050092">
    <property type="entry name" value="RNase_H"/>
</dbReference>
<evidence type="ECO:0000256" key="8">
    <source>
        <dbReference type="ARBA" id="ARBA00022842"/>
    </source>
</evidence>
<dbReference type="Pfam" id="PF00075">
    <property type="entry name" value="RNase_H"/>
    <property type="match status" value="1"/>
</dbReference>
<dbReference type="FunFam" id="3.30.420.10:FF:000115">
    <property type="entry name" value="Ribonuclease H"/>
    <property type="match status" value="1"/>
</dbReference>
<dbReference type="GO" id="GO:0000287">
    <property type="term" value="F:magnesium ion binding"/>
    <property type="evidence" value="ECO:0007669"/>
    <property type="project" value="UniProtKB-UniRule"/>
</dbReference>
<name>A0A7J7KM55_BUGNE</name>
<dbReference type="Proteomes" id="UP000593567">
    <property type="component" value="Unassembled WGS sequence"/>
</dbReference>
<comment type="caution">
    <text evidence="12">The sequence shown here is derived from an EMBL/GenBank/DDBJ whole genome shotgun (WGS) entry which is preliminary data.</text>
</comment>
<reference evidence="12" key="1">
    <citation type="submission" date="2020-06" db="EMBL/GenBank/DDBJ databases">
        <title>Draft genome of Bugula neritina, a colonial animal packing powerful symbionts and potential medicines.</title>
        <authorList>
            <person name="Rayko M."/>
        </authorList>
    </citation>
    <scope>NUCLEOTIDE SEQUENCE [LARGE SCALE GENOMIC DNA]</scope>
    <source>
        <strain evidence="12">Kwan_BN1</strain>
    </source>
</reference>
<comment type="cofactor">
    <cofactor evidence="2 9">
        <name>Mg(2+)</name>
        <dbReference type="ChEBI" id="CHEBI:18420"/>
    </cofactor>
</comment>
<dbReference type="SUPFAM" id="SSF53098">
    <property type="entry name" value="Ribonuclease H-like"/>
    <property type="match status" value="1"/>
</dbReference>
<comment type="catalytic activity">
    <reaction evidence="1 9">
        <text>Endonucleolytic cleavage to 5'-phosphomonoester.</text>
        <dbReference type="EC" id="3.1.26.4"/>
    </reaction>
</comment>
<evidence type="ECO:0000259" key="11">
    <source>
        <dbReference type="PROSITE" id="PS50879"/>
    </source>
</evidence>
<sequence length="309" mass="34061">MQFYAVKKGRVPGVYNSWSECQEQISKFSGAAFKKFASEELAWDFVNGGSNSVQAAEQDTKWSSTSKQMLADLSTTLTKSVVMLDKQLNSIPNNLRNNKAVLAGFNETKADVIMCKNTVSSLLKLLGYDDSHSSSPSKRKGDDVTHDTAKKAKVQDSTDVSIPVVYTDGACFNNGKSNAQAGIGVWWGPNDKRNLSRRLPGRQTNNRAEIQAACEAVEQAKELGYTRLEIRTDSQFMISSMTQWIYGWKKRDWQLSGGGGPVKNMEDFKRLDGLCSDVKITWTHVKGHSGIEGNEQADSLANAGARKPM</sequence>
<dbReference type="GO" id="GO:0003676">
    <property type="term" value="F:nucleic acid binding"/>
    <property type="evidence" value="ECO:0007669"/>
    <property type="project" value="UniProtKB-UniRule"/>
</dbReference>
<comment type="similarity">
    <text evidence="3 9">Belongs to the RNase H family.</text>
</comment>
<evidence type="ECO:0000256" key="7">
    <source>
        <dbReference type="ARBA" id="ARBA00022801"/>
    </source>
</evidence>
<dbReference type="Gene3D" id="3.40.970.10">
    <property type="entry name" value="Ribonuclease H1, N-terminal domain"/>
    <property type="match status" value="1"/>
</dbReference>
<gene>
    <name evidence="12" type="ORF">EB796_002439</name>
</gene>
<evidence type="ECO:0000256" key="5">
    <source>
        <dbReference type="ARBA" id="ARBA00022723"/>
    </source>
</evidence>
<dbReference type="Pfam" id="PF01693">
    <property type="entry name" value="Cauli_VI"/>
    <property type="match status" value="1"/>
</dbReference>
<dbReference type="EC" id="3.1.26.4" evidence="9"/>
<dbReference type="SUPFAM" id="SSF55658">
    <property type="entry name" value="L9 N-domain-like"/>
    <property type="match status" value="1"/>
</dbReference>
<evidence type="ECO:0000313" key="13">
    <source>
        <dbReference type="Proteomes" id="UP000593567"/>
    </source>
</evidence>
<evidence type="ECO:0000256" key="1">
    <source>
        <dbReference type="ARBA" id="ARBA00000077"/>
    </source>
</evidence>
<evidence type="ECO:0000256" key="10">
    <source>
        <dbReference type="SAM" id="MobiDB-lite"/>
    </source>
</evidence>
<dbReference type="InterPro" id="IPR012337">
    <property type="entry name" value="RNaseH-like_sf"/>
</dbReference>
<dbReference type="InterPro" id="IPR036397">
    <property type="entry name" value="RNaseH_sf"/>
</dbReference>
<protein>
    <recommendedName>
        <fullName evidence="9">Ribonuclease H1</fullName>
        <shortName evidence="9">RNase H1</shortName>
        <ecNumber evidence="9">3.1.26.4</ecNumber>
    </recommendedName>
</protein>
<dbReference type="PROSITE" id="PS50879">
    <property type="entry name" value="RNASE_H_1"/>
    <property type="match status" value="1"/>
</dbReference>
<evidence type="ECO:0000256" key="6">
    <source>
        <dbReference type="ARBA" id="ARBA00022759"/>
    </source>
</evidence>
<proteinExistence type="inferred from homology"/>
<keyword evidence="4 9" id="KW-0540">Nuclease</keyword>
<organism evidence="12 13">
    <name type="scientific">Bugula neritina</name>
    <name type="common">Brown bryozoan</name>
    <name type="synonym">Sertularia neritina</name>
    <dbReference type="NCBI Taxonomy" id="10212"/>
    <lineage>
        <taxon>Eukaryota</taxon>
        <taxon>Metazoa</taxon>
        <taxon>Spiralia</taxon>
        <taxon>Lophotrochozoa</taxon>
        <taxon>Bryozoa</taxon>
        <taxon>Gymnolaemata</taxon>
        <taxon>Cheilostomatida</taxon>
        <taxon>Flustrina</taxon>
        <taxon>Buguloidea</taxon>
        <taxon>Bugulidae</taxon>
        <taxon>Bugula</taxon>
    </lineage>
</organism>
<dbReference type="InterPro" id="IPR011320">
    <property type="entry name" value="RNase_H1_N"/>
</dbReference>
<dbReference type="InterPro" id="IPR017067">
    <property type="entry name" value="RNase_H1_euk"/>
</dbReference>
<comment type="function">
    <text evidence="9">Endonuclease that specifically degrades the RNA of RNA-DNA hybrids.</text>
</comment>
<dbReference type="InterPro" id="IPR037056">
    <property type="entry name" value="RNase_H1_N_sf"/>
</dbReference>
<evidence type="ECO:0000256" key="2">
    <source>
        <dbReference type="ARBA" id="ARBA00001946"/>
    </source>
</evidence>
<feature type="compositionally biased region" description="Basic and acidic residues" evidence="10">
    <location>
        <begin position="139"/>
        <end position="153"/>
    </location>
</feature>
<dbReference type="CDD" id="cd09280">
    <property type="entry name" value="RNase_HI_eukaryote_like"/>
    <property type="match status" value="1"/>
</dbReference>
<evidence type="ECO:0000256" key="3">
    <source>
        <dbReference type="ARBA" id="ARBA00005300"/>
    </source>
</evidence>
<feature type="domain" description="RNase H type-1" evidence="11">
    <location>
        <begin position="159"/>
        <end position="306"/>
    </location>
</feature>
<dbReference type="InterPro" id="IPR002156">
    <property type="entry name" value="RNaseH_domain"/>
</dbReference>
<dbReference type="GO" id="GO:0043137">
    <property type="term" value="P:DNA replication, removal of RNA primer"/>
    <property type="evidence" value="ECO:0007669"/>
    <property type="project" value="TreeGrafter"/>
</dbReference>